<feature type="domain" description="Glycosyltransferase 2-like" evidence="3">
    <location>
        <begin position="16"/>
        <end position="100"/>
    </location>
</feature>
<protein>
    <recommendedName>
        <fullName evidence="3">Glycosyltransferase 2-like domain-containing protein</fullName>
    </recommendedName>
</protein>
<gene>
    <name evidence="4" type="ORF">CJ014_25010</name>
</gene>
<name>A0A2G9WPA2_9HYPH</name>
<dbReference type="PANTHER" id="PTHR43630:SF2">
    <property type="entry name" value="GLYCOSYLTRANSFERASE"/>
    <property type="match status" value="1"/>
</dbReference>
<dbReference type="OrthoDB" id="9815923at2"/>
<keyword evidence="2" id="KW-0472">Membrane</keyword>
<comment type="caution">
    <text evidence="4">The sequence shown here is derived from an EMBL/GenBank/DDBJ whole genome shotgun (WGS) entry which is preliminary data.</text>
</comment>
<evidence type="ECO:0000256" key="2">
    <source>
        <dbReference type="SAM" id="Phobius"/>
    </source>
</evidence>
<accession>A0A2G9WPA2</accession>
<evidence type="ECO:0000259" key="3">
    <source>
        <dbReference type="Pfam" id="PF00535"/>
    </source>
</evidence>
<dbReference type="Gene3D" id="3.90.550.10">
    <property type="entry name" value="Spore Coat Polysaccharide Biosynthesis Protein SpsA, Chain A"/>
    <property type="match status" value="1"/>
</dbReference>
<evidence type="ECO:0000313" key="4">
    <source>
        <dbReference type="EMBL" id="PIO96494.1"/>
    </source>
</evidence>
<keyword evidence="2" id="KW-0812">Transmembrane</keyword>
<dbReference type="InterPro" id="IPR029044">
    <property type="entry name" value="Nucleotide-diphossugar_trans"/>
</dbReference>
<dbReference type="CDD" id="cd02511">
    <property type="entry name" value="Beta4Glucosyltransferase"/>
    <property type="match status" value="1"/>
</dbReference>
<evidence type="ECO:0000256" key="1">
    <source>
        <dbReference type="ARBA" id="ARBA00038494"/>
    </source>
</evidence>
<evidence type="ECO:0000313" key="5">
    <source>
        <dbReference type="Proteomes" id="UP000231070"/>
    </source>
</evidence>
<sequence>MVLPIEGTSMSPLPLSVFVICKDEADRLELVLEALAGLTDDLVIVDSGSTDGTLDIARRYTTRIHHRDWTGFGEQKVYAEGLCKYDWVLNLDADEVLLDEVKASIRAVFALPEEARAAAYSLRIRHVSRLAPSLRPGFFNPTNVTPRLYDRRRAGFKSSAVHDKVEIRNGTRPVTLKGDVAHISMKSFAHMWDKIRSYSELSARDWAEKGRNPSVARLIADPIWFFVKNYFIRRLFAVGAEGFVIAISLSAGRALRIAMTWEERRRLGLR</sequence>
<dbReference type="Pfam" id="PF00535">
    <property type="entry name" value="Glycos_transf_2"/>
    <property type="match status" value="1"/>
</dbReference>
<dbReference type="InterPro" id="IPR001173">
    <property type="entry name" value="Glyco_trans_2-like"/>
</dbReference>
<reference evidence="4 5" key="1">
    <citation type="submission" date="2017-08" db="EMBL/GenBank/DDBJ databases">
        <title>Pleomorphomonas carboxidotrophicus sp. nov., a new mesophilic hydrogenogenic carboxidotroph.</title>
        <authorList>
            <person name="Esquivel-Elizondo S."/>
            <person name="Krajmalnik-Brown R."/>
            <person name="Maldonado J."/>
        </authorList>
    </citation>
    <scope>NUCLEOTIDE SEQUENCE [LARGE SCALE GENOMIC DNA]</scope>
    <source>
        <strain evidence="4 5">SVCO-16</strain>
    </source>
</reference>
<dbReference type="AlphaFoldDB" id="A0A2G9WPA2"/>
<dbReference type="PANTHER" id="PTHR43630">
    <property type="entry name" value="POLY-BETA-1,6-N-ACETYL-D-GLUCOSAMINE SYNTHASE"/>
    <property type="match status" value="1"/>
</dbReference>
<dbReference type="SUPFAM" id="SSF53448">
    <property type="entry name" value="Nucleotide-diphospho-sugar transferases"/>
    <property type="match status" value="1"/>
</dbReference>
<dbReference type="Proteomes" id="UP000231070">
    <property type="component" value="Unassembled WGS sequence"/>
</dbReference>
<proteinExistence type="inferred from homology"/>
<organism evidence="4 5">
    <name type="scientific">Pleomorphomonas carboxyditropha</name>
    <dbReference type="NCBI Taxonomy" id="2023338"/>
    <lineage>
        <taxon>Bacteria</taxon>
        <taxon>Pseudomonadati</taxon>
        <taxon>Pseudomonadota</taxon>
        <taxon>Alphaproteobacteria</taxon>
        <taxon>Hyphomicrobiales</taxon>
        <taxon>Pleomorphomonadaceae</taxon>
        <taxon>Pleomorphomonas</taxon>
    </lineage>
</organism>
<keyword evidence="5" id="KW-1185">Reference proteome</keyword>
<dbReference type="EMBL" id="NQVN01000032">
    <property type="protein sequence ID" value="PIO96494.1"/>
    <property type="molecule type" value="Genomic_DNA"/>
</dbReference>
<comment type="similarity">
    <text evidence="1">Belongs to the glycosyltransferase 2 family. WaaE/KdtX subfamily.</text>
</comment>
<feature type="transmembrane region" description="Helical" evidence="2">
    <location>
        <begin position="235"/>
        <end position="255"/>
    </location>
</feature>
<keyword evidence="2" id="KW-1133">Transmembrane helix</keyword>